<comment type="catalytic activity">
    <reaction evidence="21">
        <text>decanoyl-CoA + H2O = decanoate + CoA + H(+)</text>
        <dbReference type="Rhea" id="RHEA:40059"/>
        <dbReference type="ChEBI" id="CHEBI:15377"/>
        <dbReference type="ChEBI" id="CHEBI:15378"/>
        <dbReference type="ChEBI" id="CHEBI:27689"/>
        <dbReference type="ChEBI" id="CHEBI:57287"/>
        <dbReference type="ChEBI" id="CHEBI:61430"/>
    </reaction>
    <physiologicalReaction direction="left-to-right" evidence="21">
        <dbReference type="Rhea" id="RHEA:40060"/>
    </physiologicalReaction>
</comment>
<dbReference type="EC" id="3.1.2.2" evidence="16"/>
<dbReference type="STRING" id="1210063.GCA_001612665_00688"/>
<evidence type="ECO:0000256" key="10">
    <source>
        <dbReference type="ARBA" id="ARBA00023098"/>
    </source>
</evidence>
<evidence type="ECO:0000256" key="6">
    <source>
        <dbReference type="ARBA" id="ARBA00022703"/>
    </source>
</evidence>
<evidence type="ECO:0000256" key="12">
    <source>
        <dbReference type="ARBA" id="ARBA00023273"/>
    </source>
</evidence>
<evidence type="ECO:0000259" key="24">
    <source>
        <dbReference type="Pfam" id="PF03061"/>
    </source>
</evidence>
<dbReference type="CDD" id="cd03443">
    <property type="entry name" value="PaaI_thioesterase"/>
    <property type="match status" value="1"/>
</dbReference>
<comment type="catalytic activity">
    <reaction evidence="19">
        <text>octanoyl-CoA + H2O = octanoate + CoA + H(+)</text>
        <dbReference type="Rhea" id="RHEA:30143"/>
        <dbReference type="ChEBI" id="CHEBI:15377"/>
        <dbReference type="ChEBI" id="CHEBI:15378"/>
        <dbReference type="ChEBI" id="CHEBI:25646"/>
        <dbReference type="ChEBI" id="CHEBI:57287"/>
        <dbReference type="ChEBI" id="CHEBI:57386"/>
    </reaction>
    <physiologicalReaction direction="left-to-right" evidence="19">
        <dbReference type="Rhea" id="RHEA:30144"/>
    </physiologicalReaction>
</comment>
<comment type="catalytic activity">
    <reaction evidence="22">
        <text>dodecanoyl-CoA + H2O = dodecanoate + CoA + H(+)</text>
        <dbReference type="Rhea" id="RHEA:30135"/>
        <dbReference type="ChEBI" id="CHEBI:15377"/>
        <dbReference type="ChEBI" id="CHEBI:15378"/>
        <dbReference type="ChEBI" id="CHEBI:18262"/>
        <dbReference type="ChEBI" id="CHEBI:57287"/>
        <dbReference type="ChEBI" id="CHEBI:57375"/>
    </reaction>
    <physiologicalReaction direction="left-to-right" evidence="22">
        <dbReference type="Rhea" id="RHEA:30136"/>
    </physiologicalReaction>
</comment>
<comment type="caution">
    <text evidence="25">The sequence shown here is derived from an EMBL/GenBank/DDBJ whole genome shotgun (WGS) entry which is preliminary data.</text>
</comment>
<evidence type="ECO:0000256" key="1">
    <source>
        <dbReference type="ARBA" id="ARBA00004170"/>
    </source>
</evidence>
<comment type="catalytic activity">
    <reaction evidence="13">
        <text>(5Z,8Z,11Z,14Z)-eicosatetraenoyl-CoA + H2O = (5Z,8Z,11Z,14Z)-eicosatetraenoate + CoA + H(+)</text>
        <dbReference type="Rhea" id="RHEA:40151"/>
        <dbReference type="ChEBI" id="CHEBI:15377"/>
        <dbReference type="ChEBI" id="CHEBI:15378"/>
        <dbReference type="ChEBI" id="CHEBI:32395"/>
        <dbReference type="ChEBI" id="CHEBI:57287"/>
        <dbReference type="ChEBI" id="CHEBI:57368"/>
    </reaction>
    <physiologicalReaction direction="left-to-right" evidence="13">
        <dbReference type="Rhea" id="RHEA:40152"/>
    </physiologicalReaction>
</comment>
<protein>
    <recommendedName>
        <fullName evidence="17">Acyl-coenzyme A thioesterase THEM4</fullName>
        <ecNumber evidence="16">3.1.2.2</ecNumber>
    </recommendedName>
    <alternativeName>
        <fullName evidence="18">Thioesterase superfamily member 4</fullName>
    </alternativeName>
</protein>
<evidence type="ECO:0000256" key="23">
    <source>
        <dbReference type="ARBA" id="ARBA00048180"/>
    </source>
</evidence>
<dbReference type="OrthoDB" id="5505920at2"/>
<evidence type="ECO:0000256" key="16">
    <source>
        <dbReference type="ARBA" id="ARBA00038848"/>
    </source>
</evidence>
<evidence type="ECO:0000256" key="14">
    <source>
        <dbReference type="ARBA" id="ARBA00037002"/>
    </source>
</evidence>
<dbReference type="AlphaFoldDB" id="A0A4V2PBD5"/>
<dbReference type="Gene3D" id="3.10.129.10">
    <property type="entry name" value="Hotdog Thioesterase"/>
    <property type="match status" value="1"/>
</dbReference>
<evidence type="ECO:0000256" key="22">
    <source>
        <dbReference type="ARBA" id="ARBA00048074"/>
    </source>
</evidence>
<organism evidence="25 26">
    <name type="scientific">Nocardia alba</name>
    <dbReference type="NCBI Taxonomy" id="225051"/>
    <lineage>
        <taxon>Bacteria</taxon>
        <taxon>Bacillati</taxon>
        <taxon>Actinomycetota</taxon>
        <taxon>Actinomycetes</taxon>
        <taxon>Mycobacteriales</taxon>
        <taxon>Nocardiaceae</taxon>
        <taxon>Nocardia</taxon>
    </lineage>
</organism>
<keyword evidence="7" id="KW-0378">Hydrolase</keyword>
<dbReference type="InterPro" id="IPR029069">
    <property type="entry name" value="HotDog_dom_sf"/>
</dbReference>
<proteinExistence type="inferred from homology"/>
<dbReference type="PANTHER" id="PTHR12418:SF19">
    <property type="entry name" value="ACYL-COENZYME A THIOESTERASE THEM4"/>
    <property type="match status" value="1"/>
</dbReference>
<comment type="similarity">
    <text evidence="15">Belongs to the THEM4/THEM5 thioesterase family.</text>
</comment>
<dbReference type="Pfam" id="PF03061">
    <property type="entry name" value="4HBT"/>
    <property type="match status" value="1"/>
</dbReference>
<keyword evidence="10" id="KW-0443">Lipid metabolism</keyword>
<gene>
    <name evidence="25" type="ORF">DFR71_3029</name>
</gene>
<dbReference type="EMBL" id="SMFR01000002">
    <property type="protein sequence ID" value="TCJ96995.1"/>
    <property type="molecule type" value="Genomic_DNA"/>
</dbReference>
<evidence type="ECO:0000256" key="17">
    <source>
        <dbReference type="ARBA" id="ARBA00040123"/>
    </source>
</evidence>
<dbReference type="GO" id="GO:0005737">
    <property type="term" value="C:cytoplasm"/>
    <property type="evidence" value="ECO:0007669"/>
    <property type="project" value="UniProtKB-SubCell"/>
</dbReference>
<evidence type="ECO:0000256" key="13">
    <source>
        <dbReference type="ARBA" id="ARBA00035852"/>
    </source>
</evidence>
<dbReference type="InterPro" id="IPR006683">
    <property type="entry name" value="Thioestr_dom"/>
</dbReference>
<reference evidence="25 26" key="1">
    <citation type="submission" date="2019-03" db="EMBL/GenBank/DDBJ databases">
        <title>Genomic Encyclopedia of Type Strains, Phase IV (KMG-IV): sequencing the most valuable type-strain genomes for metagenomic binning, comparative biology and taxonomic classification.</title>
        <authorList>
            <person name="Goeker M."/>
        </authorList>
    </citation>
    <scope>NUCLEOTIDE SEQUENCE [LARGE SCALE GENOMIC DNA]</scope>
    <source>
        <strain evidence="25 26">DSM 44684</strain>
    </source>
</reference>
<feature type="domain" description="Thioesterase" evidence="24">
    <location>
        <begin position="65"/>
        <end position="140"/>
    </location>
</feature>
<evidence type="ECO:0000256" key="3">
    <source>
        <dbReference type="ARBA" id="ARBA00004632"/>
    </source>
</evidence>
<keyword evidence="5" id="KW-0963">Cytoplasm</keyword>
<dbReference type="GO" id="GO:0016787">
    <property type="term" value="F:hydrolase activity"/>
    <property type="evidence" value="ECO:0007669"/>
    <property type="project" value="UniProtKB-KW"/>
</dbReference>
<evidence type="ECO:0000256" key="4">
    <source>
        <dbReference type="ARBA" id="ARBA00022475"/>
    </source>
</evidence>
<keyword evidence="8" id="KW-0276">Fatty acid metabolism</keyword>
<dbReference type="PANTHER" id="PTHR12418">
    <property type="entry name" value="ACYL-COENZYME A THIOESTERASE THEM4"/>
    <property type="match status" value="1"/>
</dbReference>
<keyword evidence="12" id="KW-0966">Cell projection</keyword>
<evidence type="ECO:0000256" key="19">
    <source>
        <dbReference type="ARBA" id="ARBA00047588"/>
    </source>
</evidence>
<evidence type="ECO:0000256" key="9">
    <source>
        <dbReference type="ARBA" id="ARBA00022946"/>
    </source>
</evidence>
<keyword evidence="4" id="KW-1003">Cell membrane</keyword>
<evidence type="ECO:0000256" key="15">
    <source>
        <dbReference type="ARBA" id="ARBA00038456"/>
    </source>
</evidence>
<keyword evidence="6" id="KW-0053">Apoptosis</keyword>
<evidence type="ECO:0000313" key="26">
    <source>
        <dbReference type="Proteomes" id="UP000294856"/>
    </source>
</evidence>
<evidence type="ECO:0000256" key="5">
    <source>
        <dbReference type="ARBA" id="ARBA00022490"/>
    </source>
</evidence>
<comment type="subcellular location">
    <subcellularLocation>
        <location evidence="3">Cell projection</location>
        <location evidence="3">Ruffle membrane</location>
    </subcellularLocation>
    <subcellularLocation>
        <location evidence="2">Cytoplasm</location>
    </subcellularLocation>
    <subcellularLocation>
        <location evidence="1">Membrane</location>
        <topology evidence="1">Peripheral membrane protein</topology>
    </subcellularLocation>
</comment>
<keyword evidence="9" id="KW-0809">Transit peptide</keyword>
<dbReference type="InterPro" id="IPR052365">
    <property type="entry name" value="THEM4/THEM5_acyl-CoA_thioest"/>
</dbReference>
<keyword evidence="26" id="KW-1185">Reference proteome</keyword>
<evidence type="ECO:0000256" key="18">
    <source>
        <dbReference type="ARBA" id="ARBA00043210"/>
    </source>
</evidence>
<accession>A0A4V2PBD5</accession>
<comment type="catalytic activity">
    <reaction evidence="14">
        <text>(9Z)-octadecenoyl-CoA + H2O = (9Z)-octadecenoate + CoA + H(+)</text>
        <dbReference type="Rhea" id="RHEA:40139"/>
        <dbReference type="ChEBI" id="CHEBI:15377"/>
        <dbReference type="ChEBI" id="CHEBI:15378"/>
        <dbReference type="ChEBI" id="CHEBI:30823"/>
        <dbReference type="ChEBI" id="CHEBI:57287"/>
        <dbReference type="ChEBI" id="CHEBI:57387"/>
    </reaction>
    <physiologicalReaction direction="left-to-right" evidence="14">
        <dbReference type="Rhea" id="RHEA:40140"/>
    </physiologicalReaction>
</comment>
<sequence length="179" mass="19619">MRTPEPARADTPDLAVRLPWEAVPDYHCFGCSPHNPAGLGLRFTRHPDGLRAGFRPTRSFESYPGVLHGGLVGVICDEVMANVIMVERGVPAFTISMRTRYLTPLRVDHDYHCTATISRAEADVITASAEIHDVDDELCASATATYRPFALGDVRHLLTLDDADAARLEHAISTQNGRP</sequence>
<keyword evidence="11" id="KW-0472">Membrane</keyword>
<evidence type="ECO:0000256" key="2">
    <source>
        <dbReference type="ARBA" id="ARBA00004496"/>
    </source>
</evidence>
<comment type="catalytic activity">
    <reaction evidence="23">
        <text>tetradecanoyl-CoA + H2O = tetradecanoate + CoA + H(+)</text>
        <dbReference type="Rhea" id="RHEA:40119"/>
        <dbReference type="ChEBI" id="CHEBI:15377"/>
        <dbReference type="ChEBI" id="CHEBI:15378"/>
        <dbReference type="ChEBI" id="CHEBI:30807"/>
        <dbReference type="ChEBI" id="CHEBI:57287"/>
        <dbReference type="ChEBI" id="CHEBI:57385"/>
    </reaction>
    <physiologicalReaction direction="left-to-right" evidence="23">
        <dbReference type="Rhea" id="RHEA:40120"/>
    </physiologicalReaction>
</comment>
<evidence type="ECO:0000313" key="25">
    <source>
        <dbReference type="EMBL" id="TCJ96995.1"/>
    </source>
</evidence>
<evidence type="ECO:0000256" key="8">
    <source>
        <dbReference type="ARBA" id="ARBA00022832"/>
    </source>
</evidence>
<comment type="catalytic activity">
    <reaction evidence="20">
        <text>hexadecanoyl-CoA + H2O = hexadecanoate + CoA + H(+)</text>
        <dbReference type="Rhea" id="RHEA:16645"/>
        <dbReference type="ChEBI" id="CHEBI:7896"/>
        <dbReference type="ChEBI" id="CHEBI:15377"/>
        <dbReference type="ChEBI" id="CHEBI:15378"/>
        <dbReference type="ChEBI" id="CHEBI:57287"/>
        <dbReference type="ChEBI" id="CHEBI:57379"/>
        <dbReference type="EC" id="3.1.2.2"/>
    </reaction>
    <physiologicalReaction direction="left-to-right" evidence="20">
        <dbReference type="Rhea" id="RHEA:16646"/>
    </physiologicalReaction>
</comment>
<dbReference type="SUPFAM" id="SSF54637">
    <property type="entry name" value="Thioesterase/thiol ester dehydrase-isomerase"/>
    <property type="match status" value="1"/>
</dbReference>
<dbReference type="RefSeq" id="WP_067445849.1">
    <property type="nucleotide sequence ID" value="NZ_SMFR01000002.1"/>
</dbReference>
<dbReference type="GO" id="GO:0016020">
    <property type="term" value="C:membrane"/>
    <property type="evidence" value="ECO:0007669"/>
    <property type="project" value="UniProtKB-SubCell"/>
</dbReference>
<evidence type="ECO:0000256" key="11">
    <source>
        <dbReference type="ARBA" id="ARBA00023136"/>
    </source>
</evidence>
<dbReference type="Proteomes" id="UP000294856">
    <property type="component" value="Unassembled WGS sequence"/>
</dbReference>
<evidence type="ECO:0000256" key="7">
    <source>
        <dbReference type="ARBA" id="ARBA00022801"/>
    </source>
</evidence>
<evidence type="ECO:0000256" key="21">
    <source>
        <dbReference type="ARBA" id="ARBA00047969"/>
    </source>
</evidence>
<evidence type="ECO:0000256" key="20">
    <source>
        <dbReference type="ARBA" id="ARBA00047734"/>
    </source>
</evidence>
<name>A0A4V2PBD5_9NOCA</name>
<dbReference type="GO" id="GO:0006631">
    <property type="term" value="P:fatty acid metabolic process"/>
    <property type="evidence" value="ECO:0007669"/>
    <property type="project" value="UniProtKB-KW"/>
</dbReference>